<sequence>MSATVKKIKEQVLNLARRPTTSSASEDTDDNSEEEDDDFVDRTP</sequence>
<reference evidence="2" key="1">
    <citation type="submission" date="2023-08" db="EMBL/GenBank/DDBJ databases">
        <title>A de novo genome assembly of Solanum verrucosum Schlechtendal, a Mexican diploid species geographically isolated from the other diploid A-genome species in potato relatives.</title>
        <authorList>
            <person name="Hosaka K."/>
        </authorList>
    </citation>
    <scope>NUCLEOTIDE SEQUENCE</scope>
    <source>
        <tissue evidence="2">Young leaves</tissue>
    </source>
</reference>
<proteinExistence type="predicted"/>
<dbReference type="AlphaFoldDB" id="A0AAF0PT17"/>
<protein>
    <submittedName>
        <fullName evidence="2">Uncharacterized protein</fullName>
    </submittedName>
</protein>
<evidence type="ECO:0000313" key="3">
    <source>
        <dbReference type="Proteomes" id="UP001234989"/>
    </source>
</evidence>
<gene>
    <name evidence="2" type="ORF">MTR67_002735</name>
</gene>
<evidence type="ECO:0000313" key="2">
    <source>
        <dbReference type="EMBL" id="WMV09350.1"/>
    </source>
</evidence>
<organism evidence="2 3">
    <name type="scientific">Solanum verrucosum</name>
    <dbReference type="NCBI Taxonomy" id="315347"/>
    <lineage>
        <taxon>Eukaryota</taxon>
        <taxon>Viridiplantae</taxon>
        <taxon>Streptophyta</taxon>
        <taxon>Embryophyta</taxon>
        <taxon>Tracheophyta</taxon>
        <taxon>Spermatophyta</taxon>
        <taxon>Magnoliopsida</taxon>
        <taxon>eudicotyledons</taxon>
        <taxon>Gunneridae</taxon>
        <taxon>Pentapetalae</taxon>
        <taxon>asterids</taxon>
        <taxon>lamiids</taxon>
        <taxon>Solanales</taxon>
        <taxon>Solanaceae</taxon>
        <taxon>Solanoideae</taxon>
        <taxon>Solaneae</taxon>
        <taxon>Solanum</taxon>
    </lineage>
</organism>
<evidence type="ECO:0000256" key="1">
    <source>
        <dbReference type="SAM" id="MobiDB-lite"/>
    </source>
</evidence>
<dbReference type="EMBL" id="CP133612">
    <property type="protein sequence ID" value="WMV09350.1"/>
    <property type="molecule type" value="Genomic_DNA"/>
</dbReference>
<accession>A0AAF0PT17</accession>
<name>A0AAF0PT17_SOLVR</name>
<feature type="compositionally biased region" description="Acidic residues" evidence="1">
    <location>
        <begin position="26"/>
        <end position="44"/>
    </location>
</feature>
<keyword evidence="3" id="KW-1185">Reference proteome</keyword>
<feature type="region of interest" description="Disordered" evidence="1">
    <location>
        <begin position="1"/>
        <end position="44"/>
    </location>
</feature>
<dbReference type="Proteomes" id="UP001234989">
    <property type="component" value="Chromosome 1"/>
</dbReference>